<accession>A0AAD1XIB7</accession>
<dbReference type="EMBL" id="CAMPGE010014562">
    <property type="protein sequence ID" value="CAI2373226.1"/>
    <property type="molecule type" value="Genomic_DNA"/>
</dbReference>
<evidence type="ECO:0000313" key="4">
    <source>
        <dbReference type="Proteomes" id="UP001295684"/>
    </source>
</evidence>
<feature type="signal peptide" evidence="2">
    <location>
        <begin position="1"/>
        <end position="15"/>
    </location>
</feature>
<comment type="caution">
    <text evidence="3">The sequence shown here is derived from an EMBL/GenBank/DDBJ whole genome shotgun (WGS) entry which is preliminary data.</text>
</comment>
<evidence type="ECO:0000256" key="2">
    <source>
        <dbReference type="SAM" id="SignalP"/>
    </source>
</evidence>
<evidence type="ECO:0000313" key="3">
    <source>
        <dbReference type="EMBL" id="CAI2373226.1"/>
    </source>
</evidence>
<feature type="region of interest" description="Disordered" evidence="1">
    <location>
        <begin position="180"/>
        <end position="207"/>
    </location>
</feature>
<proteinExistence type="predicted"/>
<keyword evidence="4" id="KW-1185">Reference proteome</keyword>
<dbReference type="AlphaFoldDB" id="A0AAD1XIB7"/>
<gene>
    <name evidence="3" type="ORF">ECRASSUSDP1_LOCUS14566</name>
</gene>
<evidence type="ECO:0000256" key="1">
    <source>
        <dbReference type="SAM" id="MobiDB-lite"/>
    </source>
</evidence>
<feature type="chain" id="PRO_5042260150" evidence="2">
    <location>
        <begin position="16"/>
        <end position="207"/>
    </location>
</feature>
<protein>
    <submittedName>
        <fullName evidence="3">Uncharacterized protein</fullName>
    </submittedName>
</protein>
<keyword evidence="2" id="KW-0732">Signal</keyword>
<organism evidence="3 4">
    <name type="scientific">Euplotes crassus</name>
    <dbReference type="NCBI Taxonomy" id="5936"/>
    <lineage>
        <taxon>Eukaryota</taxon>
        <taxon>Sar</taxon>
        <taxon>Alveolata</taxon>
        <taxon>Ciliophora</taxon>
        <taxon>Intramacronucleata</taxon>
        <taxon>Spirotrichea</taxon>
        <taxon>Hypotrichia</taxon>
        <taxon>Euplotida</taxon>
        <taxon>Euplotidae</taxon>
        <taxon>Moneuplotes</taxon>
    </lineage>
</organism>
<name>A0AAD1XIB7_EUPCR</name>
<reference evidence="3" key="1">
    <citation type="submission" date="2023-07" db="EMBL/GenBank/DDBJ databases">
        <authorList>
            <consortium name="AG Swart"/>
            <person name="Singh M."/>
            <person name="Singh A."/>
            <person name="Seah K."/>
            <person name="Emmerich C."/>
        </authorList>
    </citation>
    <scope>NUCLEOTIDE SEQUENCE</scope>
    <source>
        <strain evidence="3">DP1</strain>
    </source>
</reference>
<sequence>MTIMVVIVFVNSARAVHEIFLDDGVELRQYIKDYNHNISVTVWFKHLRFDSEQNKRNLMATASLQKAIDNFHRNSGIVYAEADLSEYNPDKADSFEFIAYQWHINVRHLNEGPMIMVLMEGDGEVFWASDDVPIIVLLEKVDAAIGRLEKNNLGIEPEKAMITIDESDISEFERLNPWNKHKDIPLPQEHQKAKPKFNLKEPEKSFV</sequence>
<dbReference type="Proteomes" id="UP001295684">
    <property type="component" value="Unassembled WGS sequence"/>
</dbReference>